<dbReference type="VEuPathDB" id="FungiDB:MFRU_017g01430"/>
<evidence type="ECO:0000313" key="2">
    <source>
        <dbReference type="EMBL" id="KAA8568987.1"/>
    </source>
</evidence>
<gene>
    <name evidence="2" type="ORF">EYC84_007956</name>
</gene>
<accession>A0A5M9JJS1</accession>
<name>A0A5M9JJS1_MONFR</name>
<comment type="caution">
    <text evidence="2">The sequence shown here is derived from an EMBL/GenBank/DDBJ whole genome shotgun (WGS) entry which is preliminary data.</text>
</comment>
<proteinExistence type="predicted"/>
<reference evidence="2 3" key="1">
    <citation type="submission" date="2019-06" db="EMBL/GenBank/DDBJ databases">
        <title>Genome Sequence of the Brown Rot Fungal Pathogen Monilinia fructicola.</title>
        <authorList>
            <person name="De Miccolis Angelini R.M."/>
            <person name="Landi L."/>
            <person name="Abate D."/>
            <person name="Pollastro S."/>
            <person name="Romanazzi G."/>
            <person name="Faretra F."/>
        </authorList>
    </citation>
    <scope>NUCLEOTIDE SEQUENCE [LARGE SCALE GENOMIC DNA]</scope>
    <source>
        <strain evidence="2 3">Mfrc123</strain>
    </source>
</reference>
<protein>
    <recommendedName>
        <fullName evidence="4">Fungal N-terminal domain-containing protein</fullName>
    </recommendedName>
</protein>
<dbReference type="AlphaFoldDB" id="A0A5M9JJS1"/>
<dbReference type="Proteomes" id="UP000322873">
    <property type="component" value="Unassembled WGS sequence"/>
</dbReference>
<feature type="coiled-coil region" evidence="1">
    <location>
        <begin position="46"/>
        <end position="80"/>
    </location>
</feature>
<organism evidence="2 3">
    <name type="scientific">Monilinia fructicola</name>
    <name type="common">Brown rot fungus</name>
    <name type="synonym">Ciboria fructicola</name>
    <dbReference type="NCBI Taxonomy" id="38448"/>
    <lineage>
        <taxon>Eukaryota</taxon>
        <taxon>Fungi</taxon>
        <taxon>Dikarya</taxon>
        <taxon>Ascomycota</taxon>
        <taxon>Pezizomycotina</taxon>
        <taxon>Leotiomycetes</taxon>
        <taxon>Helotiales</taxon>
        <taxon>Sclerotiniaceae</taxon>
        <taxon>Monilinia</taxon>
    </lineage>
</organism>
<keyword evidence="1" id="KW-0175">Coiled coil</keyword>
<evidence type="ECO:0000313" key="3">
    <source>
        <dbReference type="Proteomes" id="UP000322873"/>
    </source>
</evidence>
<keyword evidence="3" id="KW-1185">Reference proteome</keyword>
<evidence type="ECO:0008006" key="4">
    <source>
        <dbReference type="Google" id="ProtNLM"/>
    </source>
</evidence>
<sequence length="162" mass="18522">MAALSVGASVTAFLGLADIVYRYTLQRSLHRFGSSSPEYHQSPYVLEDAQSALSELERLLRDCETELEALKLLLNEININQGDGWVKRWSKNLSWGLDDQKISKCCQQLETYKSDFNLKLSPIGRKNDIVNRKQLKETRHDLKKITDTQVHTNLALVTLNQM</sequence>
<dbReference type="EMBL" id="VICG01000009">
    <property type="protein sequence ID" value="KAA8568987.1"/>
    <property type="molecule type" value="Genomic_DNA"/>
</dbReference>
<evidence type="ECO:0000256" key="1">
    <source>
        <dbReference type="SAM" id="Coils"/>
    </source>
</evidence>